<keyword evidence="4" id="KW-0539">Nucleus</keyword>
<sequence>MTSAPTRRKHLKSRNGCIQCKKRKIKCDENGSIPCAQCVKSRHVCSFSPPVVGSNFSTTSRLDLELLHNYTTKTASSLSENVENQKFFGVEFVQLAMQNDYLLHCILGLSAFHMANQHGKTESSQLIGLSYSKDIYLRAAYSHHEIALKGYRQCLSTLNQDTCHASFGCACLLFITSFARPPESNDKPNQPHLPAHIWLGYQLSEWIILIKGLPSILTYNEFLSALQNGPVAPLIKEIKDHSADDGTPPMESEIVYLRLRNLSKAIGEHCYDERIAQTCQSSIETLCGIVAELKQSSDHVLAFVWPIRVDPDYLIILEEKRPEALLVFAYYCALLYMSSSRWWTKEWPPPIVESVRDTIDEGWAPWLQWPLQMVFSDTGTG</sequence>
<keyword evidence="1" id="KW-0805">Transcription regulation</keyword>
<dbReference type="InterPro" id="IPR036864">
    <property type="entry name" value="Zn2-C6_fun-type_DNA-bd_sf"/>
</dbReference>
<keyword evidence="2" id="KW-0238">DNA-binding</keyword>
<dbReference type="InterPro" id="IPR021858">
    <property type="entry name" value="Fun_TF"/>
</dbReference>
<evidence type="ECO:0000256" key="2">
    <source>
        <dbReference type="ARBA" id="ARBA00023125"/>
    </source>
</evidence>
<dbReference type="SMART" id="SM00066">
    <property type="entry name" value="GAL4"/>
    <property type="match status" value="1"/>
</dbReference>
<keyword evidence="7" id="KW-1185">Reference proteome</keyword>
<dbReference type="InterPro" id="IPR053157">
    <property type="entry name" value="Sterol_Uptake_Regulator"/>
</dbReference>
<dbReference type="PROSITE" id="PS50048">
    <property type="entry name" value="ZN2_CY6_FUNGAL_2"/>
    <property type="match status" value="1"/>
</dbReference>
<evidence type="ECO:0000256" key="3">
    <source>
        <dbReference type="ARBA" id="ARBA00023163"/>
    </source>
</evidence>
<dbReference type="Pfam" id="PF11951">
    <property type="entry name" value="Fungal_trans_2"/>
    <property type="match status" value="1"/>
</dbReference>
<organism evidence="6 7">
    <name type="scientific">Penicillium canescens</name>
    <dbReference type="NCBI Taxonomy" id="5083"/>
    <lineage>
        <taxon>Eukaryota</taxon>
        <taxon>Fungi</taxon>
        <taxon>Dikarya</taxon>
        <taxon>Ascomycota</taxon>
        <taxon>Pezizomycotina</taxon>
        <taxon>Eurotiomycetes</taxon>
        <taxon>Eurotiomycetidae</taxon>
        <taxon>Eurotiales</taxon>
        <taxon>Aspergillaceae</taxon>
        <taxon>Penicillium</taxon>
    </lineage>
</organism>
<dbReference type="GO" id="GO:0008270">
    <property type="term" value="F:zinc ion binding"/>
    <property type="evidence" value="ECO:0007669"/>
    <property type="project" value="InterPro"/>
</dbReference>
<evidence type="ECO:0000313" key="6">
    <source>
        <dbReference type="EMBL" id="KAJ6027029.1"/>
    </source>
</evidence>
<dbReference type="AlphaFoldDB" id="A0AAD6N368"/>
<name>A0AAD6N368_PENCN</name>
<dbReference type="Gene3D" id="4.10.240.10">
    <property type="entry name" value="Zn(2)-C6 fungal-type DNA-binding domain"/>
    <property type="match status" value="1"/>
</dbReference>
<dbReference type="InterPro" id="IPR001138">
    <property type="entry name" value="Zn2Cys6_DnaBD"/>
</dbReference>
<dbReference type="GO" id="GO:0003677">
    <property type="term" value="F:DNA binding"/>
    <property type="evidence" value="ECO:0007669"/>
    <property type="project" value="UniProtKB-KW"/>
</dbReference>
<reference evidence="6" key="1">
    <citation type="journal article" date="2023" name="IMA Fungus">
        <title>Comparative genomic study of the Penicillium genus elucidates a diverse pangenome and 15 lateral gene transfer events.</title>
        <authorList>
            <person name="Petersen C."/>
            <person name="Sorensen T."/>
            <person name="Nielsen M.R."/>
            <person name="Sondergaard T.E."/>
            <person name="Sorensen J.L."/>
            <person name="Fitzpatrick D.A."/>
            <person name="Frisvad J.C."/>
            <person name="Nielsen K.L."/>
        </authorList>
    </citation>
    <scope>NUCLEOTIDE SEQUENCE</scope>
    <source>
        <strain evidence="6">IBT 15450</strain>
    </source>
</reference>
<keyword evidence="3" id="KW-0804">Transcription</keyword>
<evidence type="ECO:0000256" key="4">
    <source>
        <dbReference type="ARBA" id="ARBA00023242"/>
    </source>
</evidence>
<gene>
    <name evidence="6" type="ORF">N7460_011846</name>
</gene>
<comment type="caution">
    <text evidence="6">The sequence shown here is derived from an EMBL/GenBank/DDBJ whole genome shotgun (WGS) entry which is preliminary data.</text>
</comment>
<dbReference type="Pfam" id="PF00172">
    <property type="entry name" value="Zn_clus"/>
    <property type="match status" value="1"/>
</dbReference>
<dbReference type="PANTHER" id="PTHR47784:SF5">
    <property type="entry name" value="STEROL UPTAKE CONTROL PROTEIN 2"/>
    <property type="match status" value="1"/>
</dbReference>
<dbReference type="GO" id="GO:0001228">
    <property type="term" value="F:DNA-binding transcription activator activity, RNA polymerase II-specific"/>
    <property type="evidence" value="ECO:0007669"/>
    <property type="project" value="TreeGrafter"/>
</dbReference>
<accession>A0AAD6N368</accession>
<dbReference type="PANTHER" id="PTHR47784">
    <property type="entry name" value="STEROL UPTAKE CONTROL PROTEIN 2"/>
    <property type="match status" value="1"/>
</dbReference>
<dbReference type="Proteomes" id="UP001219568">
    <property type="component" value="Unassembled WGS sequence"/>
</dbReference>
<evidence type="ECO:0000256" key="1">
    <source>
        <dbReference type="ARBA" id="ARBA00023015"/>
    </source>
</evidence>
<feature type="domain" description="Zn(2)-C6 fungal-type" evidence="5">
    <location>
        <begin position="16"/>
        <end position="47"/>
    </location>
</feature>
<evidence type="ECO:0000313" key="7">
    <source>
        <dbReference type="Proteomes" id="UP001219568"/>
    </source>
</evidence>
<dbReference type="CDD" id="cd00067">
    <property type="entry name" value="GAL4"/>
    <property type="match status" value="1"/>
</dbReference>
<proteinExistence type="predicted"/>
<dbReference type="PROSITE" id="PS00463">
    <property type="entry name" value="ZN2_CY6_FUNGAL_1"/>
    <property type="match status" value="1"/>
</dbReference>
<evidence type="ECO:0000259" key="5">
    <source>
        <dbReference type="PROSITE" id="PS50048"/>
    </source>
</evidence>
<dbReference type="SUPFAM" id="SSF57701">
    <property type="entry name" value="Zn2/Cys6 DNA-binding domain"/>
    <property type="match status" value="1"/>
</dbReference>
<dbReference type="EMBL" id="JAQJZL010000015">
    <property type="protein sequence ID" value="KAJ6027029.1"/>
    <property type="molecule type" value="Genomic_DNA"/>
</dbReference>
<reference evidence="6" key="2">
    <citation type="submission" date="2023-01" db="EMBL/GenBank/DDBJ databases">
        <authorList>
            <person name="Petersen C."/>
        </authorList>
    </citation>
    <scope>NUCLEOTIDE SEQUENCE</scope>
    <source>
        <strain evidence="6">IBT 15450</strain>
    </source>
</reference>
<protein>
    <recommendedName>
        <fullName evidence="5">Zn(2)-C6 fungal-type domain-containing protein</fullName>
    </recommendedName>
</protein>